<dbReference type="PANTHER" id="PTHR23017">
    <property type="entry name" value="SERPENTINE RECEPTOR, CLASS X"/>
    <property type="match status" value="1"/>
</dbReference>
<dbReference type="Proteomes" id="UP001175271">
    <property type="component" value="Unassembled WGS sequence"/>
</dbReference>
<feature type="transmembrane region" description="Helical" evidence="6">
    <location>
        <begin position="27"/>
        <end position="48"/>
    </location>
</feature>
<feature type="domain" description="G-protein coupled receptors family 1 profile" evidence="7">
    <location>
        <begin position="118"/>
        <end position="292"/>
    </location>
</feature>
<dbReference type="GO" id="GO:0016020">
    <property type="term" value="C:membrane"/>
    <property type="evidence" value="ECO:0007669"/>
    <property type="project" value="UniProtKB-SubCell"/>
</dbReference>
<evidence type="ECO:0000313" key="9">
    <source>
        <dbReference type="Proteomes" id="UP001175271"/>
    </source>
</evidence>
<feature type="transmembrane region" description="Helical" evidence="6">
    <location>
        <begin position="93"/>
        <end position="114"/>
    </location>
</feature>
<dbReference type="InterPro" id="IPR017452">
    <property type="entry name" value="GPCR_Rhodpsn_7TM"/>
</dbReference>
<feature type="transmembrane region" description="Helical" evidence="6">
    <location>
        <begin position="141"/>
        <end position="163"/>
    </location>
</feature>
<dbReference type="Pfam" id="PF10328">
    <property type="entry name" value="7TM_GPCR_Srx"/>
    <property type="match status" value="1"/>
</dbReference>
<feature type="region of interest" description="Disordered" evidence="5">
    <location>
        <begin position="304"/>
        <end position="329"/>
    </location>
</feature>
<name>A0AA39H9S3_9BILA</name>
<feature type="transmembrane region" description="Helical" evidence="6">
    <location>
        <begin position="238"/>
        <end position="259"/>
    </location>
</feature>
<dbReference type="EMBL" id="JAUCMV010000004">
    <property type="protein sequence ID" value="KAK0401730.1"/>
    <property type="molecule type" value="Genomic_DNA"/>
</dbReference>
<evidence type="ECO:0000256" key="1">
    <source>
        <dbReference type="ARBA" id="ARBA00004370"/>
    </source>
</evidence>
<proteinExistence type="predicted"/>
<dbReference type="Gene3D" id="1.20.1070.10">
    <property type="entry name" value="Rhodopsin 7-helix transmembrane proteins"/>
    <property type="match status" value="1"/>
</dbReference>
<dbReference type="SUPFAM" id="SSF81321">
    <property type="entry name" value="Family A G protein-coupled receptor-like"/>
    <property type="match status" value="1"/>
</dbReference>
<dbReference type="InterPro" id="IPR019430">
    <property type="entry name" value="7TM_GPCR_serpentine_rcpt_Srx"/>
</dbReference>
<evidence type="ECO:0000313" key="8">
    <source>
        <dbReference type="EMBL" id="KAK0401730.1"/>
    </source>
</evidence>
<gene>
    <name evidence="8" type="ORF">QR680_015944</name>
</gene>
<dbReference type="PROSITE" id="PS50262">
    <property type="entry name" value="G_PROTEIN_RECEP_F1_2"/>
    <property type="match status" value="1"/>
</dbReference>
<feature type="transmembrane region" description="Helical" evidence="6">
    <location>
        <begin position="196"/>
        <end position="217"/>
    </location>
</feature>
<feature type="transmembrane region" description="Helical" evidence="6">
    <location>
        <begin position="60"/>
        <end position="81"/>
    </location>
</feature>
<comment type="subcellular location">
    <subcellularLocation>
        <location evidence="1">Membrane</location>
    </subcellularLocation>
</comment>
<evidence type="ECO:0000256" key="4">
    <source>
        <dbReference type="ARBA" id="ARBA00023136"/>
    </source>
</evidence>
<protein>
    <recommendedName>
        <fullName evidence="7">G-protein coupled receptors family 1 profile domain-containing protein</fullName>
    </recommendedName>
</protein>
<evidence type="ECO:0000256" key="6">
    <source>
        <dbReference type="SAM" id="Phobius"/>
    </source>
</evidence>
<reference evidence="8" key="1">
    <citation type="submission" date="2023-06" db="EMBL/GenBank/DDBJ databases">
        <title>Genomic analysis of the entomopathogenic nematode Steinernema hermaphroditum.</title>
        <authorList>
            <person name="Schwarz E.M."/>
            <person name="Heppert J.K."/>
            <person name="Baniya A."/>
            <person name="Schwartz H.T."/>
            <person name="Tan C.-H."/>
            <person name="Antoshechkin I."/>
            <person name="Sternberg P.W."/>
            <person name="Goodrich-Blair H."/>
            <person name="Dillman A.R."/>
        </authorList>
    </citation>
    <scope>NUCLEOTIDE SEQUENCE</scope>
    <source>
        <strain evidence="8">PS9179</strain>
        <tissue evidence="8">Whole animal</tissue>
    </source>
</reference>
<keyword evidence="3 6" id="KW-1133">Transmembrane helix</keyword>
<dbReference type="PANTHER" id="PTHR23017:SF3">
    <property type="entry name" value="G-PROTEIN COUPLED RECEPTORS FAMILY 1 PROFILE DOMAIN-CONTAINING PROTEIN"/>
    <property type="match status" value="1"/>
</dbReference>
<keyword evidence="4 6" id="KW-0472">Membrane</keyword>
<feature type="transmembrane region" description="Helical" evidence="6">
    <location>
        <begin position="271"/>
        <end position="292"/>
    </location>
</feature>
<dbReference type="CDD" id="cd00637">
    <property type="entry name" value="7tm_classA_rhodopsin-like"/>
    <property type="match status" value="1"/>
</dbReference>
<evidence type="ECO:0000259" key="7">
    <source>
        <dbReference type="PROSITE" id="PS50262"/>
    </source>
</evidence>
<accession>A0AA39H9S3</accession>
<keyword evidence="2 6" id="KW-0812">Transmembrane</keyword>
<evidence type="ECO:0000256" key="3">
    <source>
        <dbReference type="ARBA" id="ARBA00022989"/>
    </source>
</evidence>
<comment type="caution">
    <text evidence="8">The sequence shown here is derived from an EMBL/GenBank/DDBJ whole genome shotgun (WGS) entry which is preliminary data.</text>
</comment>
<dbReference type="AlphaFoldDB" id="A0AA39H9S3"/>
<organism evidence="8 9">
    <name type="scientific">Steinernema hermaphroditum</name>
    <dbReference type="NCBI Taxonomy" id="289476"/>
    <lineage>
        <taxon>Eukaryota</taxon>
        <taxon>Metazoa</taxon>
        <taxon>Ecdysozoa</taxon>
        <taxon>Nematoda</taxon>
        <taxon>Chromadorea</taxon>
        <taxon>Rhabditida</taxon>
        <taxon>Tylenchina</taxon>
        <taxon>Panagrolaimomorpha</taxon>
        <taxon>Strongyloidoidea</taxon>
        <taxon>Steinernematidae</taxon>
        <taxon>Steinernema</taxon>
    </lineage>
</organism>
<evidence type="ECO:0000256" key="5">
    <source>
        <dbReference type="SAM" id="MobiDB-lite"/>
    </source>
</evidence>
<evidence type="ECO:0000256" key="2">
    <source>
        <dbReference type="ARBA" id="ARBA00022692"/>
    </source>
</evidence>
<sequence length="329" mass="36557">MSPTGNESAGFGSELLGRGFTTPTDLIVGYIIFTLASLAVICGIYNVYLIKNMKIFHNAFGWFWASRTVGEIGSNLVHVIYSGPMTLSQPIFISPIAGITAFTLGYFFACHACVMHQIVSLNRMIAVWFPLKYSHIFTNKVCKMLITVCWIEVVFVALAYLVIPCQVVGYSPKLYEYVFVKCDPDMERDFSYVGTVINRFCFGVCFATVISDLATLVKIIQIRKAGNQSKTFNRDVRFFCQTSVQNITMMIALTMIVLVNNSQSSDGMLMQIFAFNTLILTHINNALALIIFNPEVRARIRGGTNSSSAMERSHKVAPTLTLDASQTEG</sequence>
<keyword evidence="9" id="KW-1185">Reference proteome</keyword>